<evidence type="ECO:0000259" key="1">
    <source>
        <dbReference type="Pfam" id="PF12697"/>
    </source>
</evidence>
<dbReference type="OrthoDB" id="435520at2759"/>
<evidence type="ECO:0000313" key="3">
    <source>
        <dbReference type="EMBL" id="VFT91982.1"/>
    </source>
</evidence>
<sequence length="341" mass="36419">METATPSSQPASAIDAPEFNHRVTLQCGRHVSFADVGDSRGFPVLFLLGMQGHRYHSFLFSTLAHRHGIRLICIDRPGYGLSDDVASPDGAIPHPIAFVYVVEQLLAFLAIEQCGLMAQSAGCIYALALAAQPSLAARLVQPIMLVAPWVGIENPHMPSYVKAATYCPMALISTAITLIGASMSLAPYMMGLTRVVTPMGSATDNTDDDEAPLVAQDDPSHMPLLVGDFLPRIQAEPHNGHHDALLCLGKTSLGVGFTLDQIHASVHVFHGDKDALVPLSAAKTFVAQLPQAKLDVIQDGTHMILLEERVVDKVFQALADAVHASGVSMDTEDCPDTVSNS</sequence>
<reference evidence="3 4" key="1">
    <citation type="submission" date="2019-03" db="EMBL/GenBank/DDBJ databases">
        <authorList>
            <person name="Gaulin E."/>
            <person name="Dumas B."/>
        </authorList>
    </citation>
    <scope>NUCLEOTIDE SEQUENCE [LARGE SCALE GENOMIC DNA]</scope>
    <source>
        <strain evidence="3">CBS 568.67</strain>
    </source>
</reference>
<dbReference type="EMBL" id="VJMH01005633">
    <property type="protein sequence ID" value="KAF0693899.1"/>
    <property type="molecule type" value="Genomic_DNA"/>
</dbReference>
<dbReference type="InterPro" id="IPR050471">
    <property type="entry name" value="AB_hydrolase"/>
</dbReference>
<gene>
    <name evidence="3" type="primary">Aste57867_15173</name>
    <name evidence="2" type="ORF">As57867_015117</name>
    <name evidence="3" type="ORF">ASTE57867_15173</name>
</gene>
<dbReference type="InterPro" id="IPR029058">
    <property type="entry name" value="AB_hydrolase_fold"/>
</dbReference>
<accession>A0A485L2T6</accession>
<proteinExistence type="predicted"/>
<reference evidence="2" key="2">
    <citation type="submission" date="2019-06" db="EMBL/GenBank/DDBJ databases">
        <title>Genomics analysis of Aphanomyces spp. identifies a new class of oomycete effector associated with host adaptation.</title>
        <authorList>
            <person name="Gaulin E."/>
        </authorList>
    </citation>
    <scope>NUCLEOTIDE SEQUENCE</scope>
    <source>
        <strain evidence="2">CBS 578.67</strain>
    </source>
</reference>
<dbReference type="PANTHER" id="PTHR43433">
    <property type="entry name" value="HYDROLASE, ALPHA/BETA FOLD FAMILY PROTEIN"/>
    <property type="match status" value="1"/>
</dbReference>
<evidence type="ECO:0000313" key="2">
    <source>
        <dbReference type="EMBL" id="KAF0693899.1"/>
    </source>
</evidence>
<dbReference type="InterPro" id="IPR000073">
    <property type="entry name" value="AB_hydrolase_1"/>
</dbReference>
<organism evidence="3 4">
    <name type="scientific">Aphanomyces stellatus</name>
    <dbReference type="NCBI Taxonomy" id="120398"/>
    <lineage>
        <taxon>Eukaryota</taxon>
        <taxon>Sar</taxon>
        <taxon>Stramenopiles</taxon>
        <taxon>Oomycota</taxon>
        <taxon>Saprolegniomycetes</taxon>
        <taxon>Saprolegniales</taxon>
        <taxon>Verrucalvaceae</taxon>
        <taxon>Aphanomyces</taxon>
    </lineage>
</organism>
<name>A0A485L2T6_9STRA</name>
<evidence type="ECO:0000313" key="4">
    <source>
        <dbReference type="Proteomes" id="UP000332933"/>
    </source>
</evidence>
<dbReference type="SUPFAM" id="SSF53474">
    <property type="entry name" value="alpha/beta-Hydrolases"/>
    <property type="match status" value="1"/>
</dbReference>
<feature type="domain" description="AB hydrolase-1" evidence="1">
    <location>
        <begin position="56"/>
        <end position="308"/>
    </location>
</feature>
<dbReference type="EMBL" id="CAADRA010005654">
    <property type="protein sequence ID" value="VFT91982.1"/>
    <property type="molecule type" value="Genomic_DNA"/>
</dbReference>
<dbReference type="Gene3D" id="3.40.50.1820">
    <property type="entry name" value="alpha/beta hydrolase"/>
    <property type="match status" value="1"/>
</dbReference>
<protein>
    <submittedName>
        <fullName evidence="3">Aste57867_15173 protein</fullName>
    </submittedName>
</protein>
<dbReference type="Proteomes" id="UP000332933">
    <property type="component" value="Unassembled WGS sequence"/>
</dbReference>
<dbReference type="PANTHER" id="PTHR43433:SF10">
    <property type="entry name" value="AB HYDROLASE-1 DOMAIN-CONTAINING PROTEIN"/>
    <property type="match status" value="1"/>
</dbReference>
<dbReference type="Pfam" id="PF12697">
    <property type="entry name" value="Abhydrolase_6"/>
    <property type="match status" value="1"/>
</dbReference>
<keyword evidence="4" id="KW-1185">Reference proteome</keyword>
<dbReference type="AlphaFoldDB" id="A0A485L2T6"/>